<protein>
    <recommendedName>
        <fullName evidence="3">Peptidase C39-like domain-containing protein</fullName>
    </recommendedName>
</protein>
<proteinExistence type="predicted"/>
<organism evidence="1 2">
    <name type="scientific">Vibrio jasicida</name>
    <dbReference type="NCBI Taxonomy" id="766224"/>
    <lineage>
        <taxon>Bacteria</taxon>
        <taxon>Pseudomonadati</taxon>
        <taxon>Pseudomonadota</taxon>
        <taxon>Gammaproteobacteria</taxon>
        <taxon>Vibrionales</taxon>
        <taxon>Vibrionaceae</taxon>
        <taxon>Vibrio</taxon>
    </lineage>
</organism>
<dbReference type="Proteomes" id="UP001607221">
    <property type="component" value="Unassembled WGS sequence"/>
</dbReference>
<reference evidence="1 2" key="1">
    <citation type="submission" date="2024-10" db="EMBL/GenBank/DDBJ databases">
        <authorList>
            <person name="Yibar A."/>
            <person name="Saticioglu I.B."/>
            <person name="Duman M."/>
            <person name="Ajmi N."/>
            <person name="Gurler F."/>
            <person name="Ay H."/>
            <person name="Onuk E."/>
            <person name="Guler S."/>
            <person name="Romalde J.L."/>
        </authorList>
    </citation>
    <scope>NUCLEOTIDE SEQUENCE [LARGE SCALE GENOMIC DNA]</scope>
    <source>
        <strain evidence="1 2">1-TCBS-A</strain>
    </source>
</reference>
<accession>A0ABW7JFS5</accession>
<keyword evidence="2" id="KW-1185">Reference proteome</keyword>
<dbReference type="EMBL" id="JBIHSE010000004">
    <property type="protein sequence ID" value="MFH0274881.1"/>
    <property type="molecule type" value="Genomic_DNA"/>
</dbReference>
<evidence type="ECO:0000313" key="1">
    <source>
        <dbReference type="EMBL" id="MFH0274881.1"/>
    </source>
</evidence>
<sequence>MKLNERLYIGKDEAKAIDVVANLNYRSPGTATIVTDTQPNMRQIVAYECGYNGKLMRWFMGYVESYKQINSNVYSLFCRELSAGLRNSLPLAMQHKTLIEVINRVTAITGLQFIIPDRDYAKTPAAHIINHATGYTLMDDLGDVYGIDRYMWQQQGDGRIFVGSWYDSPWYGKNIPLPHDYI</sequence>
<dbReference type="RefSeq" id="WP_394633184.1">
    <property type="nucleotide sequence ID" value="NZ_JBIHSE010000004.1"/>
</dbReference>
<gene>
    <name evidence="1" type="ORF">ACGRHZ_26770</name>
</gene>
<evidence type="ECO:0000313" key="2">
    <source>
        <dbReference type="Proteomes" id="UP001607221"/>
    </source>
</evidence>
<dbReference type="SUPFAM" id="SSF69279">
    <property type="entry name" value="Phage tail proteins"/>
    <property type="match status" value="1"/>
</dbReference>
<evidence type="ECO:0008006" key="3">
    <source>
        <dbReference type="Google" id="ProtNLM"/>
    </source>
</evidence>
<comment type="caution">
    <text evidence="1">The sequence shown here is derived from an EMBL/GenBank/DDBJ whole genome shotgun (WGS) entry which is preliminary data.</text>
</comment>
<name>A0ABW7JFS5_9VIBR</name>
<feature type="non-terminal residue" evidence="1">
    <location>
        <position position="182"/>
    </location>
</feature>